<protein>
    <submittedName>
        <fullName evidence="2">Thioesterase</fullName>
    </submittedName>
</protein>
<dbReference type="SUPFAM" id="SSF54637">
    <property type="entry name" value="Thioesterase/thiol ester dehydrase-isomerase"/>
    <property type="match status" value="1"/>
</dbReference>
<reference evidence="2 3" key="1">
    <citation type="submission" date="2019-05" db="EMBL/GenBank/DDBJ databases">
        <title>Mumia sp. nov., isolated from the intestinal contents of plateau pika (Ochotona curzoniae) in the Qinghai-Tibet plateau of China.</title>
        <authorList>
            <person name="Tian Z."/>
        </authorList>
    </citation>
    <scope>NUCLEOTIDE SEQUENCE [LARGE SCALE GENOMIC DNA]</scope>
    <source>
        <strain evidence="3">527</strain>
        <strain evidence="2">Z527</strain>
    </source>
</reference>
<dbReference type="RefSeq" id="WP_139105354.1">
    <property type="nucleotide sequence ID" value="NZ_VDFR01000018.1"/>
</dbReference>
<comment type="caution">
    <text evidence="2">The sequence shown here is derived from an EMBL/GenBank/DDBJ whole genome shotgun (WGS) entry which is preliminary data.</text>
</comment>
<evidence type="ECO:0000313" key="2">
    <source>
        <dbReference type="EMBL" id="TNC50292.1"/>
    </source>
</evidence>
<dbReference type="InterPro" id="IPR029069">
    <property type="entry name" value="HotDog_dom_sf"/>
</dbReference>
<dbReference type="AlphaFoldDB" id="A0A5C4N1I4"/>
<dbReference type="OrthoDB" id="9803287at2"/>
<dbReference type="EMBL" id="VDFR01000044">
    <property type="protein sequence ID" value="TNC47534.1"/>
    <property type="molecule type" value="Genomic_DNA"/>
</dbReference>
<dbReference type="EMBL" id="VDFR01000018">
    <property type="protein sequence ID" value="TNC50292.1"/>
    <property type="molecule type" value="Genomic_DNA"/>
</dbReference>
<dbReference type="Pfam" id="PF13279">
    <property type="entry name" value="4HBT_2"/>
    <property type="match status" value="1"/>
</dbReference>
<accession>A0A5C4N1I4</accession>
<gene>
    <name evidence="2" type="ORF">FHE65_04290</name>
    <name evidence="1" type="ORF">FHE65_09470</name>
</gene>
<evidence type="ECO:0000313" key="3">
    <source>
        <dbReference type="Proteomes" id="UP000306740"/>
    </source>
</evidence>
<name>A0A5C4N1I4_9ACTN</name>
<proteinExistence type="predicted"/>
<evidence type="ECO:0000313" key="1">
    <source>
        <dbReference type="EMBL" id="TNC47534.1"/>
    </source>
</evidence>
<dbReference type="Gene3D" id="3.10.129.10">
    <property type="entry name" value="Hotdog Thioesterase"/>
    <property type="match status" value="1"/>
</dbReference>
<dbReference type="Proteomes" id="UP000306740">
    <property type="component" value="Unassembled WGS sequence"/>
</dbReference>
<sequence>MSGALRVEDMAGIEPSLVLTVPPEFEDENGHVNIRHYFDLHVRAADRTFEVLGINEGYRAARGMSVFSVDHRVRYLDEVLVGQDVEVYVLFLARSAKIVHGVQALFNATTGSLANTFEFVEGHVSLEQRRTVPWPDDVAARLDAAIADGKTWPALPHEPGLGLR</sequence>
<organism evidence="2 3">
    <name type="scientific">Mumia zhuanghuii</name>
    <dbReference type="NCBI Taxonomy" id="2585211"/>
    <lineage>
        <taxon>Bacteria</taxon>
        <taxon>Bacillati</taxon>
        <taxon>Actinomycetota</taxon>
        <taxon>Actinomycetes</taxon>
        <taxon>Propionibacteriales</taxon>
        <taxon>Nocardioidaceae</taxon>
        <taxon>Mumia</taxon>
    </lineage>
</organism>